<accession>A0A6J4RR85</accession>
<feature type="non-terminal residue" evidence="2">
    <location>
        <position position="1"/>
    </location>
</feature>
<dbReference type="EMBL" id="CADCVQ010000040">
    <property type="protein sequence ID" value="CAA9479941.1"/>
    <property type="molecule type" value="Genomic_DNA"/>
</dbReference>
<evidence type="ECO:0000313" key="2">
    <source>
        <dbReference type="EMBL" id="CAA9479941.1"/>
    </source>
</evidence>
<sequence>EQEPREEEAAPALADRAGRAGRDRAGARQRQR</sequence>
<evidence type="ECO:0000256" key="1">
    <source>
        <dbReference type="SAM" id="MobiDB-lite"/>
    </source>
</evidence>
<proteinExistence type="predicted"/>
<organism evidence="2">
    <name type="scientific">uncultured Solirubrobacteraceae bacterium</name>
    <dbReference type="NCBI Taxonomy" id="1162706"/>
    <lineage>
        <taxon>Bacteria</taxon>
        <taxon>Bacillati</taxon>
        <taxon>Actinomycetota</taxon>
        <taxon>Thermoleophilia</taxon>
        <taxon>Solirubrobacterales</taxon>
        <taxon>Solirubrobacteraceae</taxon>
        <taxon>environmental samples</taxon>
    </lineage>
</organism>
<feature type="non-terminal residue" evidence="2">
    <location>
        <position position="32"/>
    </location>
</feature>
<reference evidence="2" key="1">
    <citation type="submission" date="2020-02" db="EMBL/GenBank/DDBJ databases">
        <authorList>
            <person name="Meier V. D."/>
        </authorList>
    </citation>
    <scope>NUCLEOTIDE SEQUENCE</scope>
    <source>
        <strain evidence="2">AVDCRST_MAG67</strain>
    </source>
</reference>
<name>A0A6J4RR85_9ACTN</name>
<feature type="region of interest" description="Disordered" evidence="1">
    <location>
        <begin position="1"/>
        <end position="32"/>
    </location>
</feature>
<protein>
    <submittedName>
        <fullName evidence="2">Uncharacterized protein</fullName>
    </submittedName>
</protein>
<gene>
    <name evidence="2" type="ORF">AVDCRST_MAG67-798</name>
</gene>
<feature type="compositionally biased region" description="Basic and acidic residues" evidence="1">
    <location>
        <begin position="16"/>
        <end position="26"/>
    </location>
</feature>
<dbReference type="AlphaFoldDB" id="A0A6J4RR85"/>